<evidence type="ECO:0000313" key="3">
    <source>
        <dbReference type="Proteomes" id="UP001620295"/>
    </source>
</evidence>
<reference evidence="2 3" key="1">
    <citation type="submission" date="2024-11" db="EMBL/GenBank/DDBJ databases">
        <title>The Natural Products Discovery Center: Release of the First 8490 Sequenced Strains for Exploring Actinobacteria Biosynthetic Diversity.</title>
        <authorList>
            <person name="Kalkreuter E."/>
            <person name="Kautsar S.A."/>
            <person name="Yang D."/>
            <person name="Bader C.D."/>
            <person name="Teijaro C.N."/>
            <person name="Fluegel L."/>
            <person name="Davis C.M."/>
            <person name="Simpson J.R."/>
            <person name="Lauterbach L."/>
            <person name="Steele A.D."/>
            <person name="Gui C."/>
            <person name="Meng S."/>
            <person name="Li G."/>
            <person name="Viehrig K."/>
            <person name="Ye F."/>
            <person name="Su P."/>
            <person name="Kiefer A.F."/>
            <person name="Nichols A."/>
            <person name="Cepeda A.J."/>
            <person name="Yan W."/>
            <person name="Fan B."/>
            <person name="Jiang Y."/>
            <person name="Adhikari A."/>
            <person name="Zheng C.-J."/>
            <person name="Schuster L."/>
            <person name="Cowan T.M."/>
            <person name="Smanski M.J."/>
            <person name="Chevrette M.G."/>
            <person name="De Carvalho L.P.S."/>
            <person name="Shen B."/>
        </authorList>
    </citation>
    <scope>NUCLEOTIDE SEQUENCE [LARGE SCALE GENOMIC DNA]</scope>
    <source>
        <strain evidence="2 3">NPDC020863</strain>
    </source>
</reference>
<sequence>MRTMTATSPDPSPNPSAARRSIEALALGDAFGERWFPLFRDRRRAYDEIRARAVPEESPWPWTDDTAMALGVLSVLNDHGKVDQPRLAQTLADTFLSDPGRGYGSGMHELLPSLAAAPTSWPSATRALFGGEGSLGNGAAMRVAPLGAWFSADPDHAAEQARRSAEVTHAHPQGIAGAVAVAVAASLTASRVQTPEPAPDGRASTPEPTAQPTPEPTPDGSASTPEPAPDLLARVADRTPPGPVRDGLIHAIALPPTTTPRQAADRLGSGRRIRADDTVPFALWCAARHQDDLIAALWATAEGLGDVDTTCAIVGGVVGAGTGISAVPAAWLGRREPLPAWVAALS</sequence>
<keyword evidence="3" id="KW-1185">Reference proteome</keyword>
<feature type="region of interest" description="Disordered" evidence="1">
    <location>
        <begin position="191"/>
        <end position="228"/>
    </location>
</feature>
<dbReference type="PANTHER" id="PTHR16222">
    <property type="entry name" value="ADP-RIBOSYLGLYCOHYDROLASE"/>
    <property type="match status" value="1"/>
</dbReference>
<accession>A0ABW8LY44</accession>
<organism evidence="2 3">
    <name type="scientific">Streptomyces milbemycinicus</name>
    <dbReference type="NCBI Taxonomy" id="476552"/>
    <lineage>
        <taxon>Bacteria</taxon>
        <taxon>Bacillati</taxon>
        <taxon>Actinomycetota</taxon>
        <taxon>Actinomycetes</taxon>
        <taxon>Kitasatosporales</taxon>
        <taxon>Streptomycetaceae</taxon>
        <taxon>Streptomyces</taxon>
    </lineage>
</organism>
<comment type="caution">
    <text evidence="2">The sequence shown here is derived from an EMBL/GenBank/DDBJ whole genome shotgun (WGS) entry which is preliminary data.</text>
</comment>
<protein>
    <submittedName>
        <fullName evidence="2">ADP-ribosylglycohydrolase family protein</fullName>
    </submittedName>
</protein>
<dbReference type="RefSeq" id="WP_404748175.1">
    <property type="nucleotide sequence ID" value="NZ_JBJDQH010000015.1"/>
</dbReference>
<evidence type="ECO:0000256" key="1">
    <source>
        <dbReference type="SAM" id="MobiDB-lite"/>
    </source>
</evidence>
<name>A0ABW8LY44_9ACTN</name>
<gene>
    <name evidence="2" type="ORF">ACI2L5_38860</name>
</gene>
<evidence type="ECO:0000313" key="2">
    <source>
        <dbReference type="EMBL" id="MFK4270847.1"/>
    </source>
</evidence>
<dbReference type="Proteomes" id="UP001620295">
    <property type="component" value="Unassembled WGS sequence"/>
</dbReference>
<dbReference type="SUPFAM" id="SSF101478">
    <property type="entry name" value="ADP-ribosylglycohydrolase"/>
    <property type="match status" value="1"/>
</dbReference>
<dbReference type="InterPro" id="IPR050792">
    <property type="entry name" value="ADP-ribosylglycohydrolase"/>
</dbReference>
<dbReference type="InterPro" id="IPR036705">
    <property type="entry name" value="Ribosyl_crysJ1_sf"/>
</dbReference>
<dbReference type="Gene3D" id="1.10.4080.10">
    <property type="entry name" value="ADP-ribosylation/Crystallin J1"/>
    <property type="match status" value="1"/>
</dbReference>
<dbReference type="EMBL" id="JBJDQH010000015">
    <property type="protein sequence ID" value="MFK4270847.1"/>
    <property type="molecule type" value="Genomic_DNA"/>
</dbReference>
<dbReference type="InterPro" id="IPR005502">
    <property type="entry name" value="Ribosyl_crysJ1"/>
</dbReference>
<dbReference type="Pfam" id="PF03747">
    <property type="entry name" value="ADP_ribosyl_GH"/>
    <property type="match status" value="1"/>
</dbReference>
<proteinExistence type="predicted"/>
<feature type="region of interest" description="Disordered" evidence="1">
    <location>
        <begin position="1"/>
        <end position="20"/>
    </location>
</feature>
<dbReference type="PANTHER" id="PTHR16222:SF12">
    <property type="entry name" value="ADP-RIBOSYLGLYCOHYDROLASE-RELATED"/>
    <property type="match status" value="1"/>
</dbReference>